<gene>
    <name evidence="9" type="primary">LOC103670664</name>
</gene>
<keyword evidence="3 6" id="KW-0687">Ribonucleoprotein</keyword>
<comment type="function">
    <text evidence="4">Part of the small subunit (SSU) processome, first precursor of the small eukaryotic ribosomal subunit. During the assembly of the SSU processome in the nucleolus, many ribosome biogenesis factors, an RNA chaperone and ribosomal proteins associate with the nascent pre-rRNA and work in concert to generate RNA folding, modifications, rearrangements and cleavage as well as targeted degradation of pre-ribosomal RNA by the RNA exosome. Subunit of the 40S ribosomal complex.</text>
</comment>
<dbReference type="PRINTS" id="PR00972">
    <property type="entry name" value="RIBSOMALS12E"/>
</dbReference>
<dbReference type="RefSeq" id="XP_040479652.1">
    <property type="nucleotide sequence ID" value="XM_040623718.1"/>
</dbReference>
<reference evidence="9" key="1">
    <citation type="submission" date="2025-08" db="UniProtKB">
        <authorList>
            <consortium name="RefSeq"/>
        </authorList>
    </citation>
    <scope>IDENTIFICATION</scope>
    <source>
        <tissue evidence="9">Whole blood</tissue>
    </source>
</reference>
<evidence type="ECO:0000256" key="2">
    <source>
        <dbReference type="ARBA" id="ARBA00022980"/>
    </source>
</evidence>
<dbReference type="InterPro" id="IPR004038">
    <property type="entry name" value="Ribosomal_eL8/eL30/eS12/Gad45"/>
</dbReference>
<sequence>MAKESITTGGAMDFNTALQKVLKNTLIHDGLAHGIRKAAKALDNHQAHLCVLPSGCDEPMYARLVEALCAEHQINLIKVDNSKKLGQWVGLCKTDKDRKPHKVVGYSCVVVKVYGKESQAKDVIKEYFQYKKFSKITLQYLLYDGLNSRSTSPSQQVRGTLLKEGAGVTLQEKDGSLPDSKNSLLDGIPNKNTCTWAPKVMHRNVHSSTVQSNPKLETTQVSNNCRRDKEIMYAG</sequence>
<evidence type="ECO:0000256" key="1">
    <source>
        <dbReference type="ARBA" id="ARBA00005824"/>
    </source>
</evidence>
<name>A0A8M1FCP6_URSMA</name>
<dbReference type="GO" id="GO:1990904">
    <property type="term" value="C:ribonucleoprotein complex"/>
    <property type="evidence" value="ECO:0007669"/>
    <property type="project" value="UniProtKB-KW"/>
</dbReference>
<dbReference type="Proteomes" id="UP000261680">
    <property type="component" value="Unplaced"/>
</dbReference>
<dbReference type="GeneID" id="103670664"/>
<dbReference type="FunFam" id="3.30.1330.30:FF:000019">
    <property type="entry name" value="40S ribosomal protein S12"/>
    <property type="match status" value="1"/>
</dbReference>
<organism evidence="8 9">
    <name type="scientific">Ursus maritimus</name>
    <name type="common">Polar bear</name>
    <name type="synonym">Thalarctos maritimus</name>
    <dbReference type="NCBI Taxonomy" id="29073"/>
    <lineage>
        <taxon>Eukaryota</taxon>
        <taxon>Metazoa</taxon>
        <taxon>Chordata</taxon>
        <taxon>Craniata</taxon>
        <taxon>Vertebrata</taxon>
        <taxon>Euteleostomi</taxon>
        <taxon>Mammalia</taxon>
        <taxon>Eutheria</taxon>
        <taxon>Laurasiatheria</taxon>
        <taxon>Carnivora</taxon>
        <taxon>Caniformia</taxon>
        <taxon>Ursidae</taxon>
        <taxon>Ursus</taxon>
    </lineage>
</organism>
<dbReference type="AlphaFoldDB" id="A0A8M1FCP6"/>
<evidence type="ECO:0000256" key="5">
    <source>
        <dbReference type="ARBA" id="ARBA00046349"/>
    </source>
</evidence>
<dbReference type="OrthoDB" id="10249311at2759"/>
<dbReference type="InterPro" id="IPR029064">
    <property type="entry name" value="Ribosomal_eL30-like_sf"/>
</dbReference>
<accession>A0A8M1FCP6</accession>
<dbReference type="KEGG" id="umr:103670664"/>
<evidence type="ECO:0000256" key="4">
    <source>
        <dbReference type="ARBA" id="ARBA00045472"/>
    </source>
</evidence>
<evidence type="ECO:0000256" key="6">
    <source>
        <dbReference type="RuleBase" id="RU000670"/>
    </source>
</evidence>
<dbReference type="Gene3D" id="3.30.1330.30">
    <property type="match status" value="1"/>
</dbReference>
<keyword evidence="2 6" id="KW-0689">Ribosomal protein</keyword>
<dbReference type="PANTHER" id="PTHR11843">
    <property type="entry name" value="40S RIBOSOMAL PROTEIN S12"/>
    <property type="match status" value="1"/>
</dbReference>
<keyword evidence="8" id="KW-1185">Reference proteome</keyword>
<protein>
    <recommendedName>
        <fullName evidence="6">40S ribosomal protein S12</fullName>
    </recommendedName>
</protein>
<feature type="domain" description="Ribosomal protein eL8/eL30/eS12/Gadd45" evidence="7">
    <location>
        <begin position="17"/>
        <end position="110"/>
    </location>
</feature>
<dbReference type="Pfam" id="PF01248">
    <property type="entry name" value="Ribosomal_L7Ae"/>
    <property type="match status" value="1"/>
</dbReference>
<dbReference type="InterPro" id="IPR000530">
    <property type="entry name" value="Ribosomal_eS12"/>
</dbReference>
<evidence type="ECO:0000313" key="8">
    <source>
        <dbReference type="Proteomes" id="UP000261680"/>
    </source>
</evidence>
<evidence type="ECO:0000256" key="3">
    <source>
        <dbReference type="ARBA" id="ARBA00023274"/>
    </source>
</evidence>
<dbReference type="GO" id="GO:0003735">
    <property type="term" value="F:structural constituent of ribosome"/>
    <property type="evidence" value="ECO:0007669"/>
    <property type="project" value="InterPro"/>
</dbReference>
<evidence type="ECO:0000259" key="7">
    <source>
        <dbReference type="Pfam" id="PF01248"/>
    </source>
</evidence>
<dbReference type="GO" id="GO:0006412">
    <property type="term" value="P:translation"/>
    <property type="evidence" value="ECO:0007669"/>
    <property type="project" value="InterPro"/>
</dbReference>
<comment type="similarity">
    <text evidence="1 6">Belongs to the eukaryotic ribosomal protein eS12 family.</text>
</comment>
<proteinExistence type="inferred from homology"/>
<dbReference type="SUPFAM" id="SSF55315">
    <property type="entry name" value="L30e-like"/>
    <property type="match status" value="1"/>
</dbReference>
<dbReference type="GO" id="GO:0005840">
    <property type="term" value="C:ribosome"/>
    <property type="evidence" value="ECO:0007669"/>
    <property type="project" value="UniProtKB-KW"/>
</dbReference>
<evidence type="ECO:0000313" key="9">
    <source>
        <dbReference type="RefSeq" id="XP_040479652.1"/>
    </source>
</evidence>
<comment type="subunit">
    <text evidence="5">Part of the small subunit (SSU) processome, composed of more than 70 proteins and the RNA chaperone small nucleolar RNA (snoRNA) U3. Subunit of the 40S ribosomal complex.</text>
</comment>